<dbReference type="PIRSF" id="PIRSF010376">
    <property type="entry name" value="IspE"/>
    <property type="match status" value="1"/>
</dbReference>
<evidence type="ECO:0000313" key="13">
    <source>
        <dbReference type="Proteomes" id="UP001205748"/>
    </source>
</evidence>
<comment type="caution">
    <text evidence="12">The sequence shown here is derived from an EMBL/GenBank/DDBJ whole genome shotgun (WGS) entry which is preliminary data.</text>
</comment>
<evidence type="ECO:0000256" key="1">
    <source>
        <dbReference type="ARBA" id="ARBA00009684"/>
    </source>
</evidence>
<dbReference type="InterPro" id="IPR020568">
    <property type="entry name" value="Ribosomal_Su5_D2-typ_SF"/>
</dbReference>
<dbReference type="InterPro" id="IPR014721">
    <property type="entry name" value="Ribsml_uS5_D2-typ_fold_subgr"/>
</dbReference>
<gene>
    <name evidence="9 12" type="primary">ispE</name>
    <name evidence="12" type="ORF">NSA47_10900</name>
</gene>
<dbReference type="GO" id="GO:0019288">
    <property type="term" value="P:isopentenyl diphosphate biosynthetic process, methylerythritol 4-phosphate pathway"/>
    <property type="evidence" value="ECO:0007669"/>
    <property type="project" value="UniProtKB-UniRule"/>
</dbReference>
<dbReference type="Proteomes" id="UP001205748">
    <property type="component" value="Unassembled WGS sequence"/>
</dbReference>
<evidence type="ECO:0000256" key="7">
    <source>
        <dbReference type="ARBA" id="ARBA00022840"/>
    </source>
</evidence>
<dbReference type="PANTHER" id="PTHR43527">
    <property type="entry name" value="4-DIPHOSPHOCYTIDYL-2-C-METHYL-D-ERYTHRITOL KINASE, CHLOROPLASTIC"/>
    <property type="match status" value="1"/>
</dbReference>
<name>A0AAE3L461_9FIRM</name>
<dbReference type="GO" id="GO:0016114">
    <property type="term" value="P:terpenoid biosynthetic process"/>
    <property type="evidence" value="ECO:0007669"/>
    <property type="project" value="UniProtKB-UniRule"/>
</dbReference>
<dbReference type="RefSeq" id="WP_257531922.1">
    <property type="nucleotide sequence ID" value="NZ_JANKAS010000010.1"/>
</dbReference>
<evidence type="ECO:0000256" key="3">
    <source>
        <dbReference type="ARBA" id="ARBA00017473"/>
    </source>
</evidence>
<evidence type="ECO:0000256" key="6">
    <source>
        <dbReference type="ARBA" id="ARBA00022777"/>
    </source>
</evidence>
<dbReference type="Gene3D" id="3.30.70.890">
    <property type="entry name" value="GHMP kinase, C-terminal domain"/>
    <property type="match status" value="1"/>
</dbReference>
<dbReference type="EC" id="2.7.1.148" evidence="2 9"/>
<evidence type="ECO:0000256" key="9">
    <source>
        <dbReference type="HAMAP-Rule" id="MF_00061"/>
    </source>
</evidence>
<dbReference type="InterPro" id="IPR006204">
    <property type="entry name" value="GHMP_kinase_N_dom"/>
</dbReference>
<feature type="binding site" evidence="9">
    <location>
        <begin position="94"/>
        <end position="104"/>
    </location>
    <ligand>
        <name>ATP</name>
        <dbReference type="ChEBI" id="CHEBI:30616"/>
    </ligand>
</feature>
<reference evidence="12" key="1">
    <citation type="submission" date="2022-07" db="EMBL/GenBank/DDBJ databases">
        <title>Enhanced cultured diversity of the mouse gut microbiota enables custom-made synthetic communities.</title>
        <authorList>
            <person name="Afrizal A."/>
        </authorList>
    </citation>
    <scope>NUCLEOTIDE SEQUENCE</scope>
    <source>
        <strain evidence="12">DSM 28593</strain>
    </source>
</reference>
<dbReference type="Pfam" id="PF00288">
    <property type="entry name" value="GHMP_kinases_N"/>
    <property type="match status" value="1"/>
</dbReference>
<evidence type="ECO:0000256" key="5">
    <source>
        <dbReference type="ARBA" id="ARBA00022741"/>
    </source>
</evidence>
<keyword evidence="5 9" id="KW-0547">Nucleotide-binding</keyword>
<dbReference type="SUPFAM" id="SSF55060">
    <property type="entry name" value="GHMP Kinase, C-terminal domain"/>
    <property type="match status" value="1"/>
</dbReference>
<organism evidence="12 13">
    <name type="scientific">Irregularibacter muris</name>
    <dbReference type="NCBI Taxonomy" id="1796619"/>
    <lineage>
        <taxon>Bacteria</taxon>
        <taxon>Bacillati</taxon>
        <taxon>Bacillota</taxon>
        <taxon>Clostridia</taxon>
        <taxon>Eubacteriales</taxon>
        <taxon>Eubacteriaceae</taxon>
        <taxon>Irregularibacter</taxon>
    </lineage>
</organism>
<dbReference type="NCBIfam" id="TIGR00154">
    <property type="entry name" value="ispE"/>
    <property type="match status" value="1"/>
</dbReference>
<dbReference type="Pfam" id="PF08544">
    <property type="entry name" value="GHMP_kinases_C"/>
    <property type="match status" value="1"/>
</dbReference>
<feature type="active site" evidence="9">
    <location>
        <position position="11"/>
    </location>
</feature>
<dbReference type="InterPro" id="IPR013750">
    <property type="entry name" value="GHMP_kinase_C_dom"/>
</dbReference>
<dbReference type="AlphaFoldDB" id="A0AAE3L461"/>
<evidence type="ECO:0000259" key="10">
    <source>
        <dbReference type="Pfam" id="PF00288"/>
    </source>
</evidence>
<evidence type="ECO:0000256" key="2">
    <source>
        <dbReference type="ARBA" id="ARBA00012052"/>
    </source>
</evidence>
<dbReference type="EMBL" id="JANKAS010000010">
    <property type="protein sequence ID" value="MCR1899493.1"/>
    <property type="molecule type" value="Genomic_DNA"/>
</dbReference>
<keyword evidence="13" id="KW-1185">Reference proteome</keyword>
<evidence type="ECO:0000256" key="8">
    <source>
        <dbReference type="ARBA" id="ARBA00032554"/>
    </source>
</evidence>
<dbReference type="SUPFAM" id="SSF54211">
    <property type="entry name" value="Ribosomal protein S5 domain 2-like"/>
    <property type="match status" value="1"/>
</dbReference>
<evidence type="ECO:0000313" key="12">
    <source>
        <dbReference type="EMBL" id="MCR1899493.1"/>
    </source>
</evidence>
<dbReference type="InterPro" id="IPR004424">
    <property type="entry name" value="IspE"/>
</dbReference>
<dbReference type="HAMAP" id="MF_00061">
    <property type="entry name" value="IspE"/>
    <property type="match status" value="1"/>
</dbReference>
<feature type="active site" evidence="9">
    <location>
        <position position="136"/>
    </location>
</feature>
<evidence type="ECO:0000256" key="4">
    <source>
        <dbReference type="ARBA" id="ARBA00022679"/>
    </source>
</evidence>
<evidence type="ECO:0000259" key="11">
    <source>
        <dbReference type="Pfam" id="PF08544"/>
    </source>
</evidence>
<keyword evidence="6 9" id="KW-0418">Kinase</keyword>
<protein>
    <recommendedName>
        <fullName evidence="3 9">4-diphosphocytidyl-2-C-methyl-D-erythritol kinase</fullName>
        <shortName evidence="9">CMK</shortName>
        <ecNumber evidence="2 9">2.7.1.148</ecNumber>
    </recommendedName>
    <alternativeName>
        <fullName evidence="8 9">4-(cytidine-5'-diphospho)-2-C-methyl-D-erythritol kinase</fullName>
    </alternativeName>
</protein>
<feature type="domain" description="GHMP kinase N-terminal" evidence="10">
    <location>
        <begin position="66"/>
        <end position="144"/>
    </location>
</feature>
<dbReference type="InterPro" id="IPR036554">
    <property type="entry name" value="GHMP_kinase_C_sf"/>
</dbReference>
<comment type="pathway">
    <text evidence="9">Isoprenoid biosynthesis; isopentenyl diphosphate biosynthesis via DXP pathway; isopentenyl diphosphate from 1-deoxy-D-xylulose 5-phosphate: step 3/6.</text>
</comment>
<keyword evidence="9" id="KW-0414">Isoprene biosynthesis</keyword>
<proteinExistence type="inferred from homology"/>
<feature type="domain" description="GHMP kinase C-terminal" evidence="11">
    <location>
        <begin position="214"/>
        <end position="275"/>
    </location>
</feature>
<dbReference type="GO" id="GO:0005524">
    <property type="term" value="F:ATP binding"/>
    <property type="evidence" value="ECO:0007669"/>
    <property type="project" value="UniProtKB-UniRule"/>
</dbReference>
<comment type="similarity">
    <text evidence="1 9">Belongs to the GHMP kinase family. IspE subfamily.</text>
</comment>
<comment type="catalytic activity">
    <reaction evidence="9">
        <text>4-CDP-2-C-methyl-D-erythritol + ATP = 4-CDP-2-C-methyl-D-erythritol 2-phosphate + ADP + H(+)</text>
        <dbReference type="Rhea" id="RHEA:18437"/>
        <dbReference type="ChEBI" id="CHEBI:15378"/>
        <dbReference type="ChEBI" id="CHEBI:30616"/>
        <dbReference type="ChEBI" id="CHEBI:57823"/>
        <dbReference type="ChEBI" id="CHEBI:57919"/>
        <dbReference type="ChEBI" id="CHEBI:456216"/>
        <dbReference type="EC" id="2.7.1.148"/>
    </reaction>
</comment>
<sequence>MNHKKMKTRAKINLTLDVLGKRKDNYHEVEMIMQSIDLFDEMEFISKKKGITIYCQHCEVPIDESNIVYRAAKLLKDEYKIDKGIDIFIHKNIPVAAGLAGGSSNGAGTLQALNELWQLDLPLTKLMELGKRVGADIPFCLLGGTALAQGIGEKLQSLPPLPSNWLVLVKPPISISTAWVYKNLKINRHTQHPDTARAIQGIKEQNIDKAIPYFYNILEDVTIPAYPEIKAIKKRLEELGAKGVLMSGSGPTVFGFCRDEKEAQSICRTLKKEYNEVFIAKTYDEEVEAEDE</sequence>
<accession>A0AAE3L461</accession>
<keyword evidence="7 9" id="KW-0067">ATP-binding</keyword>
<dbReference type="PANTHER" id="PTHR43527:SF2">
    <property type="entry name" value="4-DIPHOSPHOCYTIDYL-2-C-METHYL-D-ERYTHRITOL KINASE, CHLOROPLASTIC"/>
    <property type="match status" value="1"/>
</dbReference>
<comment type="function">
    <text evidence="9">Catalyzes the phosphorylation of the position 2 hydroxy group of 4-diphosphocytidyl-2C-methyl-D-erythritol.</text>
</comment>
<dbReference type="Gene3D" id="3.30.230.10">
    <property type="match status" value="1"/>
</dbReference>
<keyword evidence="4 9" id="KW-0808">Transferase</keyword>
<dbReference type="GO" id="GO:0050515">
    <property type="term" value="F:4-(cytidine 5'-diphospho)-2-C-methyl-D-erythritol kinase activity"/>
    <property type="evidence" value="ECO:0007669"/>
    <property type="project" value="UniProtKB-UniRule"/>
</dbReference>